<organism evidence="1 2">
    <name type="scientific">Methylobacterium thuringiense</name>
    <dbReference type="NCBI Taxonomy" id="1003091"/>
    <lineage>
        <taxon>Bacteria</taxon>
        <taxon>Pseudomonadati</taxon>
        <taxon>Pseudomonadota</taxon>
        <taxon>Alphaproteobacteria</taxon>
        <taxon>Hyphomicrobiales</taxon>
        <taxon>Methylobacteriaceae</taxon>
        <taxon>Methylobacterium</taxon>
    </lineage>
</organism>
<proteinExistence type="predicted"/>
<dbReference type="Pfam" id="PF05974">
    <property type="entry name" value="DUF892"/>
    <property type="match status" value="1"/>
</dbReference>
<dbReference type="InterPro" id="IPR010287">
    <property type="entry name" value="DUF892_YciF-like"/>
</dbReference>
<dbReference type="Proteomes" id="UP001055101">
    <property type="component" value="Unassembled WGS sequence"/>
</dbReference>
<keyword evidence="2" id="KW-1185">Reference proteome</keyword>
<sequence length="169" mass="18964">MAIDTREIYVTALKNTHAIEMQALQIMERQIERLKNYPEMEQALRRHVDETHGQRDRLEEAMQSLGDSPSTIKEGFLGFVGNMMALGHAPAQDEILKNTFANHAFENFEIAAYESLLVIADAAGQSGHTSGFQQSLKEEQGMAQKVRDLVGPTTRRYIELTTAGEKADR</sequence>
<evidence type="ECO:0000313" key="2">
    <source>
        <dbReference type="Proteomes" id="UP001055101"/>
    </source>
</evidence>
<dbReference type="Gene3D" id="1.20.1260.10">
    <property type="match status" value="1"/>
</dbReference>
<comment type="caution">
    <text evidence="1">The sequence shown here is derived from an EMBL/GenBank/DDBJ whole genome shotgun (WGS) entry which is preliminary data.</text>
</comment>
<dbReference type="EMBL" id="BPRA01000021">
    <property type="protein sequence ID" value="GJE57334.1"/>
    <property type="molecule type" value="Genomic_DNA"/>
</dbReference>
<evidence type="ECO:0000313" key="1">
    <source>
        <dbReference type="EMBL" id="GJE57334.1"/>
    </source>
</evidence>
<accession>A0ABQ4TSF9</accession>
<name>A0ABQ4TSF9_9HYPH</name>
<dbReference type="InterPro" id="IPR012347">
    <property type="entry name" value="Ferritin-like"/>
</dbReference>
<dbReference type="SUPFAM" id="SSF47240">
    <property type="entry name" value="Ferritin-like"/>
    <property type="match status" value="1"/>
</dbReference>
<dbReference type="InterPro" id="IPR009078">
    <property type="entry name" value="Ferritin-like_SF"/>
</dbReference>
<reference evidence="1" key="1">
    <citation type="journal article" date="2021" name="Front. Microbiol.">
        <title>Comprehensive Comparative Genomics and Phenotyping of Methylobacterium Species.</title>
        <authorList>
            <person name="Alessa O."/>
            <person name="Ogura Y."/>
            <person name="Fujitani Y."/>
            <person name="Takami H."/>
            <person name="Hayashi T."/>
            <person name="Sahin N."/>
            <person name="Tani A."/>
        </authorList>
    </citation>
    <scope>NUCLEOTIDE SEQUENCE</scope>
    <source>
        <strain evidence="1">DSM 23674</strain>
    </source>
</reference>
<reference evidence="1" key="2">
    <citation type="submission" date="2021-08" db="EMBL/GenBank/DDBJ databases">
        <authorList>
            <person name="Tani A."/>
            <person name="Ola A."/>
            <person name="Ogura Y."/>
            <person name="Katsura K."/>
            <person name="Hayashi T."/>
        </authorList>
    </citation>
    <scope>NUCLEOTIDE SEQUENCE</scope>
    <source>
        <strain evidence="1">DSM 23674</strain>
    </source>
</reference>
<dbReference type="RefSeq" id="WP_238232678.1">
    <property type="nucleotide sequence ID" value="NZ_BPRA01000021.1"/>
</dbReference>
<gene>
    <name evidence="1" type="primary">yciE_2</name>
    <name evidence="1" type="ORF">EKPJFOCH_3848</name>
</gene>
<protein>
    <submittedName>
        <fullName evidence="1">Protein YciE</fullName>
    </submittedName>
</protein>